<dbReference type="InterPro" id="IPR002821">
    <property type="entry name" value="Hydantoinase_A"/>
</dbReference>
<dbReference type="PANTHER" id="PTHR11365:SF23">
    <property type="entry name" value="HYPOTHETICAL 5-OXOPROLINASE (EUROFUNG)-RELATED"/>
    <property type="match status" value="1"/>
</dbReference>
<dbReference type="KEGG" id="moc:BB934_32475"/>
<name>A0A1B2ESJ2_9HYPH</name>
<organism evidence="3">
    <name type="scientific">Microvirga ossetica</name>
    <dbReference type="NCBI Taxonomy" id="1882682"/>
    <lineage>
        <taxon>Bacteria</taxon>
        <taxon>Pseudomonadati</taxon>
        <taxon>Pseudomonadota</taxon>
        <taxon>Alphaproteobacteria</taxon>
        <taxon>Hyphomicrobiales</taxon>
        <taxon>Methylobacteriaceae</taxon>
        <taxon>Microvirga</taxon>
    </lineage>
</organism>
<feature type="domain" description="Hydantoinase/oxoprolinase N-terminal" evidence="2">
    <location>
        <begin position="12"/>
        <end position="190"/>
    </location>
</feature>
<dbReference type="GO" id="GO:0006749">
    <property type="term" value="P:glutathione metabolic process"/>
    <property type="evidence" value="ECO:0007669"/>
    <property type="project" value="TreeGrafter"/>
</dbReference>
<dbReference type="GO" id="GO:0017168">
    <property type="term" value="F:5-oxoprolinase (ATP-hydrolyzing) activity"/>
    <property type="evidence" value="ECO:0007669"/>
    <property type="project" value="TreeGrafter"/>
</dbReference>
<dbReference type="InterPro" id="IPR045079">
    <property type="entry name" value="Oxoprolinase-like"/>
</dbReference>
<evidence type="ECO:0000259" key="1">
    <source>
        <dbReference type="Pfam" id="PF01968"/>
    </source>
</evidence>
<sequence length="682" mass="71353">MSMSSPETSLSIAVDIGGTFTDISLLDRATGQVWRAKTPSVPDDPSEAFMTGIKLALADAGAPATALDQVLHGTTVATNMILEGKGARSALVTTRGFRHVLAIGRQDIPRKANLYTWVKPKRPVPASRILEIDERLAAGGSVLQPLDEESVLKAAEAIRRMDVGAVGICLMHAFANPEHERRTAEILRSELPGIAVTVSTDVLPVVREYERSLTTVLNATVMPGVTTYVGRLEQRLNEEKVRAPLLLMKSNGGVAGAAAVRKAPALTALSGPAAGVVGARAIAAACGIKDIITVDIGGTSADICLIKDGKIGLTQHGRVGDWPLPLPMVDMVTIGAGGGSIAAVENGTLTVGPRSAGARPGPAAYGHGGREATVTDAHVVLGHLPAKLLGGRMGLDANAARRVIEDRVAFPLDLPLEAAASGVLAIVDNHMVGAVRVVSVERGHDPRHFTLVPFGGAGPLHGCALADLLGISSVMIPPAPGVLCADGLLAADLKSEFSRTLPKAGPIEVETAETIFVELEDQAESWLVEEGVPKEKRRKTRVALLRYHGQGGEIAVPWARTREEVEAAFTQEHRSLYGFALEAPVELVTLRVEATGLTAANPQAKLAACAVIEPYGHTPVHFEGGNRDVPLVYRAALGAGASFVGPVILTQLDTTTLVPPGWSGSVHETGAIILTRREGAAR</sequence>
<dbReference type="Pfam" id="PF05378">
    <property type="entry name" value="Hydant_A_N"/>
    <property type="match status" value="1"/>
</dbReference>
<feature type="domain" description="Hydantoinase A/oxoprolinase" evidence="1">
    <location>
        <begin position="211"/>
        <end position="496"/>
    </location>
</feature>
<dbReference type="EMBL" id="CP016617">
    <property type="protein sequence ID" value="ANY82938.1"/>
    <property type="molecule type" value="Genomic_DNA"/>
</dbReference>
<gene>
    <name evidence="3" type="ORF">BB934_32475</name>
</gene>
<dbReference type="OrthoDB" id="9759608at2"/>
<geneLocation type="plasmid" evidence="3">
    <name>unnamed1</name>
</geneLocation>
<proteinExistence type="predicted"/>
<dbReference type="AlphaFoldDB" id="A0A1B2ESJ2"/>
<dbReference type="Pfam" id="PF01968">
    <property type="entry name" value="Hydantoinase_A"/>
    <property type="match status" value="1"/>
</dbReference>
<accession>A0A1B2ESJ2</accession>
<dbReference type="InterPro" id="IPR008040">
    <property type="entry name" value="Hydant_A_N"/>
</dbReference>
<dbReference type="SUPFAM" id="SSF53067">
    <property type="entry name" value="Actin-like ATPase domain"/>
    <property type="match status" value="1"/>
</dbReference>
<keyword evidence="3" id="KW-0614">Plasmid</keyword>
<evidence type="ECO:0000313" key="3">
    <source>
        <dbReference type="EMBL" id="ANY82938.1"/>
    </source>
</evidence>
<reference evidence="3" key="1">
    <citation type="submission" date="2016-07" db="EMBL/GenBank/DDBJ databases">
        <title>Microvirga ossetica sp. nov. a new species of rhizobia isolated from root nodules of the legume species Vicia alpestris Steven originated from North Ossetia region in the Caucasus.</title>
        <authorList>
            <person name="Safronova V.I."/>
            <person name="Kuznetsova I.G."/>
            <person name="Sazanova A.L."/>
            <person name="Belimov A."/>
            <person name="Andronov E."/>
            <person name="Osledkin Y.S."/>
            <person name="Onishchuk O.P."/>
            <person name="Kurchak O.N."/>
            <person name="Shaposhnikov A.I."/>
            <person name="Willems A."/>
            <person name="Tikhonovich I.A."/>
        </authorList>
    </citation>
    <scope>NUCLEOTIDE SEQUENCE [LARGE SCALE GENOMIC DNA]</scope>
    <source>
        <strain evidence="3">V5/3M</strain>
        <plasmid evidence="3">unnamed1</plasmid>
    </source>
</reference>
<dbReference type="InterPro" id="IPR043129">
    <property type="entry name" value="ATPase_NBD"/>
</dbReference>
<evidence type="ECO:0000259" key="2">
    <source>
        <dbReference type="Pfam" id="PF05378"/>
    </source>
</evidence>
<dbReference type="GO" id="GO:0005829">
    <property type="term" value="C:cytosol"/>
    <property type="evidence" value="ECO:0007669"/>
    <property type="project" value="TreeGrafter"/>
</dbReference>
<protein>
    <submittedName>
        <fullName evidence="3">5-oxoprolinase</fullName>
    </submittedName>
</protein>
<dbReference type="PANTHER" id="PTHR11365">
    <property type="entry name" value="5-OXOPROLINASE RELATED"/>
    <property type="match status" value="1"/>
</dbReference>